<dbReference type="SUPFAM" id="SSF51445">
    <property type="entry name" value="(Trans)glycosidases"/>
    <property type="match status" value="1"/>
</dbReference>
<keyword evidence="6 9" id="KW-0326">Glycosidase</keyword>
<dbReference type="GO" id="GO:0008422">
    <property type="term" value="F:beta-glucosidase activity"/>
    <property type="evidence" value="ECO:0007669"/>
    <property type="project" value="TreeGrafter"/>
</dbReference>
<dbReference type="InterPro" id="IPR018120">
    <property type="entry name" value="Glyco_hydro_1_AS"/>
</dbReference>
<evidence type="ECO:0000256" key="9">
    <source>
        <dbReference type="RuleBase" id="RU004468"/>
    </source>
</evidence>
<keyword evidence="10" id="KW-0732">Signal</keyword>
<feature type="chain" id="PRO_5022138609" description="beta-glucosidase" evidence="10">
    <location>
        <begin position="20"/>
        <end position="472"/>
    </location>
</feature>
<dbReference type="PROSITE" id="PS00572">
    <property type="entry name" value="GLYCOSYL_HYDROL_F1_1"/>
    <property type="match status" value="1"/>
</dbReference>
<name>A0A553NEE9_TIGCA</name>
<proteinExistence type="inferred from homology"/>
<evidence type="ECO:0000256" key="4">
    <source>
        <dbReference type="ARBA" id="ARBA00022801"/>
    </source>
</evidence>
<comment type="caution">
    <text evidence="11">The sequence shown here is derived from an EMBL/GenBank/DDBJ whole genome shotgun (WGS) entry which is preliminary data.</text>
</comment>
<dbReference type="Proteomes" id="UP000318571">
    <property type="component" value="Chromosome 10"/>
</dbReference>
<comment type="subunit">
    <text evidence="2">Homodimer.</text>
</comment>
<evidence type="ECO:0000256" key="10">
    <source>
        <dbReference type="SAM" id="SignalP"/>
    </source>
</evidence>
<dbReference type="AlphaFoldDB" id="A0A553NEE9"/>
<dbReference type="InterPro" id="IPR017853">
    <property type="entry name" value="GH"/>
</dbReference>
<gene>
    <name evidence="11" type="ORF">TCAL_11161</name>
</gene>
<dbReference type="Gene3D" id="3.20.20.80">
    <property type="entry name" value="Glycosidases"/>
    <property type="match status" value="1"/>
</dbReference>
<dbReference type="Pfam" id="PF00232">
    <property type="entry name" value="Glyco_hydro_1"/>
    <property type="match status" value="1"/>
</dbReference>
<evidence type="ECO:0000256" key="8">
    <source>
        <dbReference type="RuleBase" id="RU003690"/>
    </source>
</evidence>
<accession>A0A553NEE9</accession>
<evidence type="ECO:0000313" key="12">
    <source>
        <dbReference type="Proteomes" id="UP000318571"/>
    </source>
</evidence>
<keyword evidence="4 9" id="KW-0378">Hydrolase</keyword>
<dbReference type="PANTHER" id="PTHR10353:SF36">
    <property type="entry name" value="LP05116P"/>
    <property type="match status" value="1"/>
</dbReference>
<organism evidence="11 12">
    <name type="scientific">Tigriopus californicus</name>
    <name type="common">Marine copepod</name>
    <dbReference type="NCBI Taxonomy" id="6832"/>
    <lineage>
        <taxon>Eukaryota</taxon>
        <taxon>Metazoa</taxon>
        <taxon>Ecdysozoa</taxon>
        <taxon>Arthropoda</taxon>
        <taxon>Crustacea</taxon>
        <taxon>Multicrustacea</taxon>
        <taxon>Hexanauplia</taxon>
        <taxon>Copepoda</taxon>
        <taxon>Harpacticoida</taxon>
        <taxon>Harpacticidae</taxon>
        <taxon>Tigriopus</taxon>
    </lineage>
</organism>
<evidence type="ECO:0000256" key="3">
    <source>
        <dbReference type="ARBA" id="ARBA00012744"/>
    </source>
</evidence>
<evidence type="ECO:0000256" key="6">
    <source>
        <dbReference type="ARBA" id="ARBA00023295"/>
    </source>
</evidence>
<dbReference type="PANTHER" id="PTHR10353">
    <property type="entry name" value="GLYCOSYL HYDROLASE"/>
    <property type="match status" value="1"/>
</dbReference>
<evidence type="ECO:0000256" key="7">
    <source>
        <dbReference type="PROSITE-ProRule" id="PRU10055"/>
    </source>
</evidence>
<evidence type="ECO:0000313" key="11">
    <source>
        <dbReference type="EMBL" id="TRY63826.1"/>
    </source>
</evidence>
<reference evidence="11 12" key="1">
    <citation type="journal article" date="2018" name="Nat. Ecol. Evol.">
        <title>Genomic signatures of mitonuclear coevolution across populations of Tigriopus californicus.</title>
        <authorList>
            <person name="Barreto F.S."/>
            <person name="Watson E.T."/>
            <person name="Lima T.G."/>
            <person name="Willett C.S."/>
            <person name="Edmands S."/>
            <person name="Li W."/>
            <person name="Burton R.S."/>
        </authorList>
    </citation>
    <scope>NUCLEOTIDE SEQUENCE [LARGE SCALE GENOMIC DNA]</scope>
    <source>
        <strain evidence="11 12">San Diego</strain>
    </source>
</reference>
<dbReference type="EMBL" id="VCGU01000458">
    <property type="protein sequence ID" value="TRY63826.1"/>
    <property type="molecule type" value="Genomic_DNA"/>
</dbReference>
<comment type="similarity">
    <text evidence="1 8">Belongs to the glycosyl hydrolase 1 family.</text>
</comment>
<dbReference type="GO" id="GO:0005975">
    <property type="term" value="P:carbohydrate metabolic process"/>
    <property type="evidence" value="ECO:0007669"/>
    <property type="project" value="InterPro"/>
</dbReference>
<evidence type="ECO:0000256" key="1">
    <source>
        <dbReference type="ARBA" id="ARBA00010838"/>
    </source>
</evidence>
<dbReference type="PRINTS" id="PR00131">
    <property type="entry name" value="GLHYDRLASE1"/>
</dbReference>
<evidence type="ECO:0000256" key="2">
    <source>
        <dbReference type="ARBA" id="ARBA00011738"/>
    </source>
</evidence>
<dbReference type="OMA" id="VWLKVYP"/>
<dbReference type="InterPro" id="IPR001360">
    <property type="entry name" value="Glyco_hydro_1"/>
</dbReference>
<evidence type="ECO:0000256" key="5">
    <source>
        <dbReference type="ARBA" id="ARBA00023180"/>
    </source>
</evidence>
<dbReference type="EC" id="3.2.1.21" evidence="3"/>
<dbReference type="FunFam" id="3.20.20.80:FF:000013">
    <property type="entry name" value="lactase-phlorizin hydrolase"/>
    <property type="match status" value="1"/>
</dbReference>
<dbReference type="InterPro" id="IPR033132">
    <property type="entry name" value="GH_1_N_CS"/>
</dbReference>
<dbReference type="STRING" id="6832.A0A553NEE9"/>
<feature type="active site" description="Nucleophile" evidence="7">
    <location>
        <position position="397"/>
    </location>
</feature>
<dbReference type="PROSITE" id="PS00653">
    <property type="entry name" value="GLYCOSYL_HYDROL_F1_2"/>
    <property type="match status" value="1"/>
</dbReference>
<protein>
    <recommendedName>
        <fullName evidence="3">beta-glucosidase</fullName>
        <ecNumber evidence="3">3.2.1.21</ecNumber>
    </recommendedName>
</protein>
<feature type="signal peptide" evidence="10">
    <location>
        <begin position="1"/>
        <end position="19"/>
    </location>
</feature>
<sequence length="472" mass="53413">MRLLVWLLLTLGALTQGQSVEEPLLFHSFPADFKWGAATSAYQIEGGWDADGKGPSIWDTYVHQSGNVFEDQTGDVACDSYHKYKDDVQLIKAMGMGNYRFSISWARILPEGIGEINQAGVDYYNNLIDELLANGIQPAVTLYHWDLPQALEDLGGWQNEDVALWFEEYARVCFQEFGDRVKFWITLNEPHVTATNGYEYGGNAPGIVDPGKACYVVGHNQLRAHARAYRVYYDEFGQQNGQVGITLNIHNAESKTESQADIEAAQRWTDFFLGWFIDPILKGGKYPQVMVDRIGARSAAQGFASSRLPEFTEEDSALIQESTDFLGINYYTSEIINDQDFDNSIVSYVADTGAGTSKNPNWYTTASVWLRVVPSGIRKMMSRIRDNYGDIPIYITENGMSDNLGNLDDLQRVYYYKHYINQILKAIVLDGVNVRGYFAWSLMDNFEWGSGYRDKQANKQFSDPTFILVHQI</sequence>
<keyword evidence="12" id="KW-1185">Reference proteome</keyword>
<keyword evidence="5" id="KW-0325">Glycoprotein</keyword>